<organism evidence="7 8">
    <name type="scientific">Phaeocystidibacter luteus</name>
    <dbReference type="NCBI Taxonomy" id="911197"/>
    <lineage>
        <taxon>Bacteria</taxon>
        <taxon>Pseudomonadati</taxon>
        <taxon>Bacteroidota</taxon>
        <taxon>Flavobacteriia</taxon>
        <taxon>Flavobacteriales</taxon>
        <taxon>Phaeocystidibacteraceae</taxon>
        <taxon>Phaeocystidibacter</taxon>
    </lineage>
</organism>
<keyword evidence="7" id="KW-0223">Dioxygenase</keyword>
<dbReference type="OrthoDB" id="9790889at2"/>
<dbReference type="AlphaFoldDB" id="A0A6N6RCP7"/>
<dbReference type="Pfam" id="PF02900">
    <property type="entry name" value="LigB"/>
    <property type="match status" value="1"/>
</dbReference>
<dbReference type="RefSeq" id="WP_151668456.1">
    <property type="nucleotide sequence ID" value="NZ_WBVO01000015.1"/>
</dbReference>
<evidence type="ECO:0000256" key="3">
    <source>
        <dbReference type="ARBA" id="ARBA00022723"/>
    </source>
</evidence>
<dbReference type="PIRSF" id="PIRSF006157">
    <property type="entry name" value="Doxgns_DODA"/>
    <property type="match status" value="1"/>
</dbReference>
<gene>
    <name evidence="7" type="primary">ygiD</name>
    <name evidence="7" type="ORF">F8C67_13810</name>
</gene>
<comment type="similarity">
    <text evidence="2">Belongs to the DODA-type extradiol aromatic ring-opening dioxygenase family.</text>
</comment>
<comment type="caution">
    <text evidence="7">The sequence shown here is derived from an EMBL/GenBank/DDBJ whole genome shotgun (WGS) entry which is preliminary data.</text>
</comment>
<dbReference type="GO" id="GO:0050297">
    <property type="term" value="F:stizolobate synthase activity"/>
    <property type="evidence" value="ECO:0007669"/>
    <property type="project" value="UniProtKB-EC"/>
</dbReference>
<dbReference type="InterPro" id="IPR004183">
    <property type="entry name" value="Xdiol_dOase_suB"/>
</dbReference>
<comment type="cofactor">
    <cofactor evidence="1">
        <name>Zn(2+)</name>
        <dbReference type="ChEBI" id="CHEBI:29105"/>
    </cofactor>
</comment>
<dbReference type="NCBIfam" id="NF007914">
    <property type="entry name" value="PRK10628.1"/>
    <property type="match status" value="1"/>
</dbReference>
<dbReference type="EC" id="1.13.11.29" evidence="7"/>
<dbReference type="CDD" id="cd07363">
    <property type="entry name" value="45_DOPA_Dioxygenase"/>
    <property type="match status" value="1"/>
</dbReference>
<dbReference type="GO" id="GO:0008270">
    <property type="term" value="F:zinc ion binding"/>
    <property type="evidence" value="ECO:0007669"/>
    <property type="project" value="InterPro"/>
</dbReference>
<feature type="domain" description="Extradiol ring-cleavage dioxygenase class III enzyme subunit B" evidence="6">
    <location>
        <begin position="25"/>
        <end position="261"/>
    </location>
</feature>
<accession>A0A6N6RCP7</accession>
<dbReference type="PANTHER" id="PTHR30096:SF0">
    <property type="entry name" value="4,5-DOPA DIOXYGENASE EXTRADIOL-LIKE PROTEIN"/>
    <property type="match status" value="1"/>
</dbReference>
<reference evidence="7 8" key="1">
    <citation type="submission" date="2019-09" db="EMBL/GenBank/DDBJ databases">
        <title>Genomes of family Cryomorphaceae.</title>
        <authorList>
            <person name="Bowman J.P."/>
        </authorList>
    </citation>
    <scope>NUCLEOTIDE SEQUENCE [LARGE SCALE GENOMIC DNA]</scope>
    <source>
        <strain evidence="7 8">LMG 25704</strain>
    </source>
</reference>
<protein>
    <submittedName>
        <fullName evidence="7">4,5-DOPA dioxygenase extradiol</fullName>
        <ecNumber evidence="7">1.13.11.29</ecNumber>
    </submittedName>
</protein>
<dbReference type="SUPFAM" id="SSF53213">
    <property type="entry name" value="LigB-like"/>
    <property type="match status" value="1"/>
</dbReference>
<dbReference type="GO" id="GO:0008198">
    <property type="term" value="F:ferrous iron binding"/>
    <property type="evidence" value="ECO:0007669"/>
    <property type="project" value="InterPro"/>
</dbReference>
<dbReference type="PANTHER" id="PTHR30096">
    <property type="entry name" value="4,5-DOPA DIOXYGENASE EXTRADIOL-LIKE PROTEIN"/>
    <property type="match status" value="1"/>
</dbReference>
<keyword evidence="8" id="KW-1185">Reference proteome</keyword>
<evidence type="ECO:0000313" key="8">
    <source>
        <dbReference type="Proteomes" id="UP000468650"/>
    </source>
</evidence>
<proteinExistence type="inferred from homology"/>
<sequence>MGISTLLDLEKLSDHYANSERMPAMFVGHGSPMNAIEQNEFTRGFAAVANALPHPPKAILCVSAHWFTQGTRVLMVEQPETIHDFGGFPRELYDVEYPANGHPELAKETLDLLAPDAHADEQWGLDHGTWSVLNHMYPDADVPVFQLSIDYTKDADHHFELASKLRSLRDKGVLIVGSGNIVHNLGELDWSKGAIRENGYDWALEARAQINALLLDGNFAPLLDYTNQGLAWRNSIPTPDHFLPLLYALGAKHDSEELEIFNDKVLMGSISMTSIITK</sequence>
<evidence type="ECO:0000256" key="2">
    <source>
        <dbReference type="ARBA" id="ARBA00007581"/>
    </source>
</evidence>
<dbReference type="Proteomes" id="UP000468650">
    <property type="component" value="Unassembled WGS sequence"/>
</dbReference>
<evidence type="ECO:0000256" key="1">
    <source>
        <dbReference type="ARBA" id="ARBA00001947"/>
    </source>
</evidence>
<keyword evidence="4" id="KW-0862">Zinc</keyword>
<keyword evidence="3" id="KW-0479">Metal-binding</keyword>
<dbReference type="Gene3D" id="3.40.830.10">
    <property type="entry name" value="LigB-like"/>
    <property type="match status" value="1"/>
</dbReference>
<name>A0A6N6RCP7_9FLAO</name>
<dbReference type="EMBL" id="WBVO01000015">
    <property type="protein sequence ID" value="KAB2805405.1"/>
    <property type="molecule type" value="Genomic_DNA"/>
</dbReference>
<evidence type="ECO:0000259" key="6">
    <source>
        <dbReference type="Pfam" id="PF02900"/>
    </source>
</evidence>
<evidence type="ECO:0000256" key="5">
    <source>
        <dbReference type="ARBA" id="ARBA00023002"/>
    </source>
</evidence>
<dbReference type="InterPro" id="IPR014436">
    <property type="entry name" value="Extradiol_dOase_DODA"/>
</dbReference>
<evidence type="ECO:0000256" key="4">
    <source>
        <dbReference type="ARBA" id="ARBA00022833"/>
    </source>
</evidence>
<keyword evidence="5 7" id="KW-0560">Oxidoreductase</keyword>
<evidence type="ECO:0000313" key="7">
    <source>
        <dbReference type="EMBL" id="KAB2805405.1"/>
    </source>
</evidence>